<comment type="similarity">
    <text evidence="2">Belongs to the bacterial solute-binding protein 8 family.</text>
</comment>
<dbReference type="InterPro" id="IPR002491">
    <property type="entry name" value="ABC_transptr_periplasmic_BD"/>
</dbReference>
<comment type="subcellular location">
    <subcellularLocation>
        <location evidence="1">Cell envelope</location>
    </subcellularLocation>
</comment>
<dbReference type="STRING" id="1408189.CLAC_11835"/>
<name>A0A0K2H2J1_9CORY</name>
<proteinExistence type="inferred from homology"/>
<dbReference type="PANTHER" id="PTHR30532">
    <property type="entry name" value="IRON III DICITRATE-BINDING PERIPLASMIC PROTEIN"/>
    <property type="match status" value="1"/>
</dbReference>
<dbReference type="Gene3D" id="3.40.50.1980">
    <property type="entry name" value="Nitrogenase molybdenum iron protein domain"/>
    <property type="match status" value="2"/>
</dbReference>
<dbReference type="GO" id="GO:1901678">
    <property type="term" value="P:iron coordination entity transport"/>
    <property type="evidence" value="ECO:0007669"/>
    <property type="project" value="UniProtKB-ARBA"/>
</dbReference>
<dbReference type="AlphaFoldDB" id="A0A0K2H2J1"/>
<feature type="signal peptide" evidence="5">
    <location>
        <begin position="1"/>
        <end position="28"/>
    </location>
</feature>
<evidence type="ECO:0000256" key="4">
    <source>
        <dbReference type="ARBA" id="ARBA00022729"/>
    </source>
</evidence>
<organism evidence="7 8">
    <name type="scientific">Corynebacterium lactis RW2-5</name>
    <dbReference type="NCBI Taxonomy" id="1408189"/>
    <lineage>
        <taxon>Bacteria</taxon>
        <taxon>Bacillati</taxon>
        <taxon>Actinomycetota</taxon>
        <taxon>Actinomycetes</taxon>
        <taxon>Mycobacteriales</taxon>
        <taxon>Corynebacteriaceae</taxon>
        <taxon>Corynebacterium</taxon>
    </lineage>
</organism>
<keyword evidence="3" id="KW-0813">Transport</keyword>
<evidence type="ECO:0000313" key="7">
    <source>
        <dbReference type="EMBL" id="ALA68255.1"/>
    </source>
</evidence>
<evidence type="ECO:0000256" key="1">
    <source>
        <dbReference type="ARBA" id="ARBA00004196"/>
    </source>
</evidence>
<dbReference type="PATRIC" id="fig|1408189.4.peg.2388"/>
<evidence type="ECO:0000313" key="8">
    <source>
        <dbReference type="Proteomes" id="UP000058446"/>
    </source>
</evidence>
<feature type="chain" id="PRO_5038828388" evidence="5">
    <location>
        <begin position="29"/>
        <end position="347"/>
    </location>
</feature>
<feature type="domain" description="Fe/B12 periplasmic-binding" evidence="6">
    <location>
        <begin position="93"/>
        <end position="347"/>
    </location>
</feature>
<protein>
    <submittedName>
        <fullName evidence="7">ABC transporter substrate-binding protein</fullName>
    </submittedName>
</protein>
<dbReference type="KEGG" id="clw:CLAC_11835"/>
<dbReference type="RefSeq" id="WP_053413053.1">
    <property type="nucleotide sequence ID" value="NZ_CP006841.1"/>
</dbReference>
<dbReference type="PANTHER" id="PTHR30532:SF21">
    <property type="entry name" value="SIDEROPHORE-BINDING LIPOPROTEIN YFIY-RELATED"/>
    <property type="match status" value="1"/>
</dbReference>
<evidence type="ECO:0000256" key="2">
    <source>
        <dbReference type="ARBA" id="ARBA00008814"/>
    </source>
</evidence>
<evidence type="ECO:0000259" key="6">
    <source>
        <dbReference type="PROSITE" id="PS50983"/>
    </source>
</evidence>
<keyword evidence="8" id="KW-1185">Reference proteome</keyword>
<dbReference type="Proteomes" id="UP000058446">
    <property type="component" value="Chromosome"/>
</dbReference>
<reference evidence="7 8" key="1">
    <citation type="submission" date="2013-10" db="EMBL/GenBank/DDBJ databases">
        <title>Complete genome sequence of Corynebacterium lactis DSM 45799(T), isolated from raw cow milk.</title>
        <authorList>
            <person name="Ruckert C."/>
            <person name="Albersmeier A."/>
            <person name="Lipski A."/>
            <person name="Kalinowski J."/>
        </authorList>
    </citation>
    <scope>NUCLEOTIDE SEQUENCE [LARGE SCALE GENOMIC DNA]</scope>
    <source>
        <strain evidence="7 8">RW2-5</strain>
    </source>
</reference>
<dbReference type="CDD" id="cd01146">
    <property type="entry name" value="FhuD"/>
    <property type="match status" value="1"/>
</dbReference>
<dbReference type="InterPro" id="IPR051313">
    <property type="entry name" value="Bact_iron-sidero_bind"/>
</dbReference>
<gene>
    <name evidence="7" type="ORF">CLAC_11835</name>
</gene>
<accession>A0A0K2H2J1</accession>
<dbReference type="EMBL" id="CP006841">
    <property type="protein sequence ID" value="ALA68255.1"/>
    <property type="molecule type" value="Genomic_DNA"/>
</dbReference>
<dbReference type="Pfam" id="PF01497">
    <property type="entry name" value="Peripla_BP_2"/>
    <property type="match status" value="1"/>
</dbReference>
<dbReference type="OrthoDB" id="9793175at2"/>
<keyword evidence="4 5" id="KW-0732">Signal</keyword>
<dbReference type="GO" id="GO:0030288">
    <property type="term" value="C:outer membrane-bounded periplasmic space"/>
    <property type="evidence" value="ECO:0007669"/>
    <property type="project" value="TreeGrafter"/>
</dbReference>
<evidence type="ECO:0000256" key="5">
    <source>
        <dbReference type="SAM" id="SignalP"/>
    </source>
</evidence>
<evidence type="ECO:0000256" key="3">
    <source>
        <dbReference type="ARBA" id="ARBA00022448"/>
    </source>
</evidence>
<sequence>MKNGLKGSGTIRAAAVGMLTALTLTLIACVPGKDDGHGAEKQAASSEIATGGKEFGSAAEKTAKFGSDAKPGEFPRDVTHAMGTTTIASEPKRVVVLETGELDAVLALGVKPVGMATTKGADPIPAYLADQVEDVETIGTTNELNIEKIAELKPDIIIGSQLRAEKLYPQLSEIAPTVFAIRPGSTWKENFLLAGEALGREKKAEEVMDTYDRAAADIKSEVKPGTTVSMVRFLPGKLRLYGHQSLIGTVLRDAGFQRPKSQDIDELAAEISPEEIDKAEADYLFYSSYGAANATGEAEVVGSNGWKNLSAVQQGRAHRVDDGLWGLGLGPIGATKIAQQLKDLISS</sequence>
<dbReference type="PROSITE" id="PS50983">
    <property type="entry name" value="FE_B12_PBP"/>
    <property type="match status" value="1"/>
</dbReference>
<dbReference type="SUPFAM" id="SSF53807">
    <property type="entry name" value="Helical backbone' metal receptor"/>
    <property type="match status" value="1"/>
</dbReference>
<dbReference type="PROSITE" id="PS51257">
    <property type="entry name" value="PROKAR_LIPOPROTEIN"/>
    <property type="match status" value="1"/>
</dbReference>